<protein>
    <submittedName>
        <fullName evidence="1">Uncharacterized protein</fullName>
    </submittedName>
</protein>
<name>A0AA42IDB6_9GAMM</name>
<dbReference type="AlphaFoldDB" id="A0AA42IDB6"/>
<reference evidence="1" key="1">
    <citation type="submission" date="2022-09" db="EMBL/GenBank/DDBJ databases">
        <title>Intensive care unit water sources are persistently colonized with multi-drug resistant bacteria and are the site of extensive horizontal gene transfer of antibiotic resistance genes.</title>
        <authorList>
            <person name="Diorio-Toth L."/>
        </authorList>
    </citation>
    <scope>NUCLEOTIDE SEQUENCE</scope>
    <source>
        <strain evidence="1">GD04005</strain>
    </source>
</reference>
<accession>A0AA42IDB6</accession>
<evidence type="ECO:0000313" key="1">
    <source>
        <dbReference type="EMBL" id="MDH0564073.1"/>
    </source>
</evidence>
<sequence length="539" mass="62455">MLPTKILKLRLSRIHKGKQHLSTQDQLMLVTSENPDLSANFLLRLFKLTLPKQWQFHHENDEDILYATQLIQLIEDEFIAAYSTHARKYGWYEQCLRYQLNFVVPQPTQQQINGYLRQLEQCLDQPPKIELLHYFQQHSPCALHANALAKAYAGAGQYTQAIEYFEWAAAQSSQFNEVAFYAYIECLLKRHQPDYRPYVSDIEYALDLLIRYQKPIDQKAYRIILRQAVSLLLPESILDTRATATSVMADAGRSLNALGKTLNSLWGGREHHLPFSQEVIASAPQLLTEQSALESLVQSEAMQHALQRCLETQHAGVLRDDPSLLQSLWQALQHNPVILELLVQPAQYDQLMERLQQRPSQRKDATRSENIQLILQQGLMAYLGELRLDKQHPQRDALYTQRDQVVTEMTAFARWFYADMLLPYLEQQIRLFQQVHDLCLPLKETALSSGLFALQFEMQQRVQDLASWMQPKLEKGNTFELMQVAWVGLRELSNFEQPLVQEKVQQIELALEQYKRIRFSQIQCLPSAAAVVPARKDPD</sequence>
<evidence type="ECO:0000313" key="2">
    <source>
        <dbReference type="Proteomes" id="UP001159329"/>
    </source>
</evidence>
<comment type="caution">
    <text evidence="1">The sequence shown here is derived from an EMBL/GenBank/DDBJ whole genome shotgun (WGS) entry which is preliminary data.</text>
</comment>
<gene>
    <name evidence="1" type="ORF">N7644_10300</name>
</gene>
<dbReference type="EMBL" id="JAOEEO010000002">
    <property type="protein sequence ID" value="MDH0564073.1"/>
    <property type="molecule type" value="Genomic_DNA"/>
</dbReference>
<proteinExistence type="predicted"/>
<organism evidence="1 2">
    <name type="scientific">Acinetobacter courvalinii</name>
    <dbReference type="NCBI Taxonomy" id="280147"/>
    <lineage>
        <taxon>Bacteria</taxon>
        <taxon>Pseudomonadati</taxon>
        <taxon>Pseudomonadota</taxon>
        <taxon>Gammaproteobacteria</taxon>
        <taxon>Moraxellales</taxon>
        <taxon>Moraxellaceae</taxon>
        <taxon>Acinetobacter</taxon>
    </lineage>
</organism>
<dbReference type="Proteomes" id="UP001159329">
    <property type="component" value="Unassembled WGS sequence"/>
</dbReference>
<dbReference type="RefSeq" id="WP_279695315.1">
    <property type="nucleotide sequence ID" value="NZ_JAOEEO010000002.1"/>
</dbReference>